<dbReference type="GO" id="GO:0043571">
    <property type="term" value="P:maintenance of CRISPR repeat elements"/>
    <property type="evidence" value="ECO:0007669"/>
    <property type="project" value="UniProtKB-UniRule"/>
</dbReference>
<dbReference type="GO" id="GO:0003677">
    <property type="term" value="F:DNA binding"/>
    <property type="evidence" value="ECO:0007669"/>
    <property type="project" value="UniProtKB-KW"/>
</dbReference>
<comment type="cofactor">
    <cofactor evidence="10">
        <name>Mg(2+)</name>
        <dbReference type="ChEBI" id="CHEBI:18420"/>
    </cofactor>
    <cofactor evidence="10">
        <name>Mn(2+)</name>
        <dbReference type="ChEBI" id="CHEBI:29035"/>
    </cofactor>
</comment>
<evidence type="ECO:0000256" key="9">
    <source>
        <dbReference type="ARBA" id="ARBA00038592"/>
    </source>
</evidence>
<feature type="binding site" evidence="10">
    <location>
        <position position="224"/>
    </location>
    <ligand>
        <name>Mn(2+)</name>
        <dbReference type="ChEBI" id="CHEBI:29035"/>
    </ligand>
</feature>
<proteinExistence type="inferred from homology"/>
<gene>
    <name evidence="10" type="primary">cas1</name>
    <name evidence="11" type="ORF">CSB45_08625</name>
</gene>
<organism evidence="11 12">
    <name type="scientific">candidate division KSB3 bacterium</name>
    <dbReference type="NCBI Taxonomy" id="2044937"/>
    <lineage>
        <taxon>Bacteria</taxon>
        <taxon>candidate division KSB3</taxon>
    </lineage>
</organism>
<dbReference type="EC" id="3.1.-.-" evidence="10"/>
<dbReference type="GO" id="GO:0016787">
    <property type="term" value="F:hydrolase activity"/>
    <property type="evidence" value="ECO:0007669"/>
    <property type="project" value="UniProtKB-KW"/>
</dbReference>
<keyword evidence="1 10" id="KW-0540">Nuclease</keyword>
<feature type="binding site" evidence="10">
    <location>
        <position position="239"/>
    </location>
    <ligand>
        <name>Mn(2+)</name>
        <dbReference type="ChEBI" id="CHEBI:29035"/>
    </ligand>
</feature>
<keyword evidence="3 10" id="KW-0255">Endonuclease</keyword>
<dbReference type="Gene3D" id="1.20.120.920">
    <property type="entry name" value="CRISPR-associated endonuclease Cas1, C-terminal domain"/>
    <property type="match status" value="1"/>
</dbReference>
<evidence type="ECO:0000313" key="11">
    <source>
        <dbReference type="EMBL" id="PID56978.1"/>
    </source>
</evidence>
<protein>
    <recommendedName>
        <fullName evidence="10">CRISPR-associated endonuclease Cas1</fullName>
        <ecNumber evidence="10">3.1.-.-</ecNumber>
    </recommendedName>
</protein>
<evidence type="ECO:0000256" key="1">
    <source>
        <dbReference type="ARBA" id="ARBA00022722"/>
    </source>
</evidence>
<comment type="subunit">
    <text evidence="9 10">Homodimer, forms a heterotetramer with a Cas2 homodimer.</text>
</comment>
<keyword evidence="8 10" id="KW-0464">Manganese</keyword>
<evidence type="ECO:0000313" key="12">
    <source>
        <dbReference type="Proteomes" id="UP000229740"/>
    </source>
</evidence>
<dbReference type="Pfam" id="PF01867">
    <property type="entry name" value="Cas_Cas1"/>
    <property type="match status" value="1"/>
</dbReference>
<dbReference type="NCBIfam" id="TIGR00287">
    <property type="entry name" value="cas1"/>
    <property type="match status" value="1"/>
</dbReference>
<keyword evidence="4 10" id="KW-0378">Hydrolase</keyword>
<dbReference type="CDD" id="cd09634">
    <property type="entry name" value="Cas1_I-II-III"/>
    <property type="match status" value="1"/>
</dbReference>
<dbReference type="HAMAP" id="MF_01470">
    <property type="entry name" value="Cas1"/>
    <property type="match status" value="1"/>
</dbReference>
<reference evidence="11 12" key="1">
    <citation type="submission" date="2017-10" db="EMBL/GenBank/DDBJ databases">
        <title>Novel microbial diversity and functional potential in the marine mammal oral microbiome.</title>
        <authorList>
            <person name="Dudek N.K."/>
            <person name="Sun C.L."/>
            <person name="Burstein D."/>
            <person name="Kantor R.S."/>
            <person name="Aliaga Goltsman D.S."/>
            <person name="Bik E.M."/>
            <person name="Thomas B.C."/>
            <person name="Banfield J.F."/>
            <person name="Relman D.A."/>
        </authorList>
    </citation>
    <scope>NUCLEOTIDE SEQUENCE [LARGE SCALE GENOMIC DNA]</scope>
    <source>
        <strain evidence="11">DOLZORAL124_49_17</strain>
    </source>
</reference>
<dbReference type="InterPro" id="IPR050646">
    <property type="entry name" value="Cas1"/>
</dbReference>
<accession>A0A2G6E5B8</accession>
<feature type="binding site" evidence="10">
    <location>
        <position position="158"/>
    </location>
    <ligand>
        <name>Mn(2+)</name>
        <dbReference type="ChEBI" id="CHEBI:29035"/>
    </ligand>
</feature>
<evidence type="ECO:0000256" key="10">
    <source>
        <dbReference type="HAMAP-Rule" id="MF_01470"/>
    </source>
</evidence>
<dbReference type="PANTHER" id="PTHR34353:SF2">
    <property type="entry name" value="CRISPR-ASSOCIATED ENDONUCLEASE CAS1 1"/>
    <property type="match status" value="1"/>
</dbReference>
<dbReference type="GO" id="GO:0051607">
    <property type="term" value="P:defense response to virus"/>
    <property type="evidence" value="ECO:0007669"/>
    <property type="project" value="UniProtKB-UniRule"/>
</dbReference>
<name>A0A2G6E5B8_9BACT</name>
<dbReference type="NCBIfam" id="TIGR04093">
    <property type="entry name" value="cas1_CYANO"/>
    <property type="match status" value="1"/>
</dbReference>
<dbReference type="Proteomes" id="UP000229740">
    <property type="component" value="Unassembled WGS sequence"/>
</dbReference>
<evidence type="ECO:0000256" key="7">
    <source>
        <dbReference type="ARBA" id="ARBA00023125"/>
    </source>
</evidence>
<sequence>MAVVYIQEQGAVLRKTGERLRVTLKNTVLLDRPLINVSQVVVFGQASITAATVQTLLEKEIEVCYLTQRGRFVGRLLPAASKNGLLRRAQYRAALDAEQTLALARQFVIGKLSNMRTMLLRYARKERSSAIEKAAEKMKAALKRSRKAVRIEQLRGHEGEGSAAYFSVFNEMIEPSEFSFRTRVRRPPTDPVNALLSFGYALLANELFSAVNIVGLDPYAGYLHADSYGRPSLPLDLMEEFRAPFIDSIVLSCLNKRMLKRADFQEEMGAVSRLTDSGLRVFLTLYEERKQAQFQHPQLKQTISYQRAFEQQARFLGKTLQGELTQYPPLMIK</sequence>
<evidence type="ECO:0000256" key="2">
    <source>
        <dbReference type="ARBA" id="ARBA00022723"/>
    </source>
</evidence>
<evidence type="ECO:0000256" key="5">
    <source>
        <dbReference type="ARBA" id="ARBA00022842"/>
    </source>
</evidence>
<keyword evidence="2 10" id="KW-0479">Metal-binding</keyword>
<keyword evidence="6 10" id="KW-0051">Antiviral defense</keyword>
<dbReference type="AlphaFoldDB" id="A0A2G6E5B8"/>
<dbReference type="Gene3D" id="3.100.10.20">
    <property type="entry name" value="CRISPR-associated endonuclease Cas1, N-terminal domain"/>
    <property type="match status" value="1"/>
</dbReference>
<dbReference type="InterPro" id="IPR023843">
    <property type="entry name" value="CRISPR-assoc_Cas1_cyanobact"/>
</dbReference>
<evidence type="ECO:0000256" key="8">
    <source>
        <dbReference type="ARBA" id="ARBA00023211"/>
    </source>
</evidence>
<dbReference type="GO" id="GO:0004520">
    <property type="term" value="F:DNA endonuclease activity"/>
    <property type="evidence" value="ECO:0007669"/>
    <property type="project" value="InterPro"/>
</dbReference>
<dbReference type="GO" id="GO:0046872">
    <property type="term" value="F:metal ion binding"/>
    <property type="evidence" value="ECO:0007669"/>
    <property type="project" value="UniProtKB-UniRule"/>
</dbReference>
<dbReference type="InterPro" id="IPR042206">
    <property type="entry name" value="CRISPR-assoc_Cas1_C"/>
</dbReference>
<dbReference type="InterPro" id="IPR042211">
    <property type="entry name" value="CRISPR-assoc_Cas1_N"/>
</dbReference>
<dbReference type="PANTHER" id="PTHR34353">
    <property type="entry name" value="CRISPR-ASSOCIATED ENDONUCLEASE CAS1 1"/>
    <property type="match status" value="1"/>
</dbReference>
<evidence type="ECO:0000256" key="6">
    <source>
        <dbReference type="ARBA" id="ARBA00023118"/>
    </source>
</evidence>
<evidence type="ECO:0000256" key="3">
    <source>
        <dbReference type="ARBA" id="ARBA00022759"/>
    </source>
</evidence>
<comment type="caution">
    <text evidence="11">The sequence shown here is derived from an EMBL/GenBank/DDBJ whole genome shotgun (WGS) entry which is preliminary data.</text>
</comment>
<dbReference type="InterPro" id="IPR002729">
    <property type="entry name" value="CRISPR-assoc_Cas1"/>
</dbReference>
<evidence type="ECO:0000256" key="4">
    <source>
        <dbReference type="ARBA" id="ARBA00022801"/>
    </source>
</evidence>
<dbReference type="EMBL" id="PDPS01000029">
    <property type="protein sequence ID" value="PID56978.1"/>
    <property type="molecule type" value="Genomic_DNA"/>
</dbReference>
<comment type="function">
    <text evidence="10">CRISPR (clustered regularly interspaced short palindromic repeat), is an adaptive immune system that provides protection against mobile genetic elements (viruses, transposable elements and conjugative plasmids). CRISPR clusters contain spacers, sequences complementary to antecedent mobile elements, and target invading nucleic acids. CRISPR clusters are transcribed and processed into CRISPR RNA (crRNA). Acts as a dsDNA endonuclease. Involved in the integration of spacer DNA into the CRISPR cassette.</text>
</comment>
<keyword evidence="5 10" id="KW-0460">Magnesium</keyword>
<keyword evidence="7 10" id="KW-0238">DNA-binding</keyword>
<comment type="similarity">
    <text evidence="10">Belongs to the CRISPR-associated endonuclease Cas1 family.</text>
</comment>